<gene>
    <name evidence="3" type="ORF">M0R45_034638</name>
</gene>
<dbReference type="PROSITE" id="PS51485">
    <property type="entry name" value="PHYTOCYANIN"/>
    <property type="match status" value="1"/>
</dbReference>
<feature type="signal peptide" evidence="1">
    <location>
        <begin position="1"/>
        <end position="24"/>
    </location>
</feature>
<evidence type="ECO:0000259" key="2">
    <source>
        <dbReference type="PROSITE" id="PS51485"/>
    </source>
</evidence>
<dbReference type="InterPro" id="IPR039391">
    <property type="entry name" value="Phytocyanin-like"/>
</dbReference>
<protein>
    <recommendedName>
        <fullName evidence="2">Phytocyanin domain-containing protein</fullName>
    </recommendedName>
</protein>
<dbReference type="GO" id="GO:0005886">
    <property type="term" value="C:plasma membrane"/>
    <property type="evidence" value="ECO:0007669"/>
    <property type="project" value="TreeGrafter"/>
</dbReference>
<keyword evidence="4" id="KW-1185">Reference proteome</keyword>
<dbReference type="Proteomes" id="UP001457282">
    <property type="component" value="Unassembled WGS sequence"/>
</dbReference>
<dbReference type="GO" id="GO:0009055">
    <property type="term" value="F:electron transfer activity"/>
    <property type="evidence" value="ECO:0007669"/>
    <property type="project" value="InterPro"/>
</dbReference>
<dbReference type="EMBL" id="JBEDUW010000007">
    <property type="protein sequence ID" value="KAK9910686.1"/>
    <property type="molecule type" value="Genomic_DNA"/>
</dbReference>
<feature type="chain" id="PRO_5043912386" description="Phytocyanin domain-containing protein" evidence="1">
    <location>
        <begin position="25"/>
        <end position="125"/>
    </location>
</feature>
<dbReference type="Pfam" id="PF02298">
    <property type="entry name" value="Cu_bind_like"/>
    <property type="match status" value="1"/>
</dbReference>
<sequence>MARYSTAYVGLTMAFFVFSSMVLGAEIWVGTSDNYWGSFDEDYMAWAATKTFHVGDVLVFSYDANIHNVVVAATGDLYEQCNPNPNLGVYQSGIDMLTLPVAGTYYFFCSYHCHPFAMKFYINVT</sequence>
<feature type="domain" description="Phytocyanin" evidence="2">
    <location>
        <begin position="25"/>
        <end position="125"/>
    </location>
</feature>
<dbReference type="PANTHER" id="PTHR33021">
    <property type="entry name" value="BLUE COPPER PROTEIN"/>
    <property type="match status" value="1"/>
</dbReference>
<evidence type="ECO:0000313" key="4">
    <source>
        <dbReference type="Proteomes" id="UP001457282"/>
    </source>
</evidence>
<dbReference type="PANTHER" id="PTHR33021:SF339">
    <property type="entry name" value="OS07G0570600 PROTEIN"/>
    <property type="match status" value="1"/>
</dbReference>
<comment type="caution">
    <text evidence="3">The sequence shown here is derived from an EMBL/GenBank/DDBJ whole genome shotgun (WGS) entry which is preliminary data.</text>
</comment>
<dbReference type="SUPFAM" id="SSF49503">
    <property type="entry name" value="Cupredoxins"/>
    <property type="match status" value="1"/>
</dbReference>
<dbReference type="AlphaFoldDB" id="A0AAW1VUB4"/>
<dbReference type="Gene3D" id="2.60.40.420">
    <property type="entry name" value="Cupredoxins - blue copper proteins"/>
    <property type="match status" value="1"/>
</dbReference>
<name>A0AAW1VUB4_RUBAR</name>
<accession>A0AAW1VUB4</accession>
<keyword evidence="1" id="KW-0732">Signal</keyword>
<reference evidence="3 4" key="1">
    <citation type="journal article" date="2023" name="G3 (Bethesda)">
        <title>A chromosome-length genome assembly and annotation of blackberry (Rubus argutus, cv. 'Hillquist').</title>
        <authorList>
            <person name="Bruna T."/>
            <person name="Aryal R."/>
            <person name="Dudchenko O."/>
            <person name="Sargent D.J."/>
            <person name="Mead D."/>
            <person name="Buti M."/>
            <person name="Cavallini A."/>
            <person name="Hytonen T."/>
            <person name="Andres J."/>
            <person name="Pham M."/>
            <person name="Weisz D."/>
            <person name="Mascagni F."/>
            <person name="Usai G."/>
            <person name="Natali L."/>
            <person name="Bassil N."/>
            <person name="Fernandez G.E."/>
            <person name="Lomsadze A."/>
            <person name="Armour M."/>
            <person name="Olukolu B."/>
            <person name="Poorten T."/>
            <person name="Britton C."/>
            <person name="Davik J."/>
            <person name="Ashrafi H."/>
            <person name="Aiden E.L."/>
            <person name="Borodovsky M."/>
            <person name="Worthington M."/>
        </authorList>
    </citation>
    <scope>NUCLEOTIDE SEQUENCE [LARGE SCALE GENOMIC DNA]</scope>
    <source>
        <strain evidence="3">PI 553951</strain>
    </source>
</reference>
<dbReference type="InterPro" id="IPR008972">
    <property type="entry name" value="Cupredoxin"/>
</dbReference>
<proteinExistence type="predicted"/>
<evidence type="ECO:0000313" key="3">
    <source>
        <dbReference type="EMBL" id="KAK9910686.1"/>
    </source>
</evidence>
<evidence type="ECO:0000256" key="1">
    <source>
        <dbReference type="SAM" id="SignalP"/>
    </source>
</evidence>
<dbReference type="InterPro" id="IPR003245">
    <property type="entry name" value="Phytocyanin_dom"/>
</dbReference>
<organism evidence="3 4">
    <name type="scientific">Rubus argutus</name>
    <name type="common">Southern blackberry</name>
    <dbReference type="NCBI Taxonomy" id="59490"/>
    <lineage>
        <taxon>Eukaryota</taxon>
        <taxon>Viridiplantae</taxon>
        <taxon>Streptophyta</taxon>
        <taxon>Embryophyta</taxon>
        <taxon>Tracheophyta</taxon>
        <taxon>Spermatophyta</taxon>
        <taxon>Magnoliopsida</taxon>
        <taxon>eudicotyledons</taxon>
        <taxon>Gunneridae</taxon>
        <taxon>Pentapetalae</taxon>
        <taxon>rosids</taxon>
        <taxon>fabids</taxon>
        <taxon>Rosales</taxon>
        <taxon>Rosaceae</taxon>
        <taxon>Rosoideae</taxon>
        <taxon>Rosoideae incertae sedis</taxon>
        <taxon>Rubus</taxon>
    </lineage>
</organism>